<name>A0A1V3NJX4_9GAMM</name>
<dbReference type="STRING" id="108003.B1C78_07475"/>
<dbReference type="InterPro" id="IPR000160">
    <property type="entry name" value="GGDEF_dom"/>
</dbReference>
<dbReference type="InterPro" id="IPR000014">
    <property type="entry name" value="PAS"/>
</dbReference>
<evidence type="ECO:0000256" key="3">
    <source>
        <dbReference type="SAM" id="Phobius"/>
    </source>
</evidence>
<dbReference type="RefSeq" id="WP_077278527.1">
    <property type="nucleotide sequence ID" value="NZ_MVBK01000041.1"/>
</dbReference>
<dbReference type="SMART" id="SM00091">
    <property type="entry name" value="PAS"/>
    <property type="match status" value="1"/>
</dbReference>
<dbReference type="CDD" id="cd19411">
    <property type="entry name" value="MCP2201-like_sensor"/>
    <property type="match status" value="1"/>
</dbReference>
<feature type="domain" description="PAC" evidence="5">
    <location>
        <begin position="319"/>
        <end position="371"/>
    </location>
</feature>
<dbReference type="SUPFAM" id="SSF55785">
    <property type="entry name" value="PYP-like sensor domain (PAS domain)"/>
    <property type="match status" value="1"/>
</dbReference>
<dbReference type="NCBIfam" id="TIGR00254">
    <property type="entry name" value="GGDEF"/>
    <property type="match status" value="1"/>
</dbReference>
<keyword evidence="9" id="KW-1185">Reference proteome</keyword>
<dbReference type="Gene3D" id="3.30.70.270">
    <property type="match status" value="1"/>
</dbReference>
<feature type="transmembrane region" description="Helical" evidence="3">
    <location>
        <begin position="28"/>
        <end position="48"/>
    </location>
</feature>
<dbReference type="PROSITE" id="PS50113">
    <property type="entry name" value="PAC"/>
    <property type="match status" value="1"/>
</dbReference>
<dbReference type="SUPFAM" id="SSF141868">
    <property type="entry name" value="EAL domain-like"/>
    <property type="match status" value="1"/>
</dbReference>
<evidence type="ECO:0000259" key="4">
    <source>
        <dbReference type="PROSITE" id="PS50112"/>
    </source>
</evidence>
<dbReference type="Pfam" id="PF12729">
    <property type="entry name" value="4HB_MCP_1"/>
    <property type="match status" value="1"/>
</dbReference>
<dbReference type="Pfam" id="PF00990">
    <property type="entry name" value="GGDEF"/>
    <property type="match status" value="1"/>
</dbReference>
<comment type="cofactor">
    <cofactor evidence="1">
        <name>Mg(2+)</name>
        <dbReference type="ChEBI" id="CHEBI:18420"/>
    </cofactor>
</comment>
<dbReference type="InterPro" id="IPR052155">
    <property type="entry name" value="Biofilm_reg_signaling"/>
</dbReference>
<evidence type="ECO:0000259" key="7">
    <source>
        <dbReference type="PROSITE" id="PS50887"/>
    </source>
</evidence>
<dbReference type="PROSITE" id="PS50883">
    <property type="entry name" value="EAL"/>
    <property type="match status" value="1"/>
</dbReference>
<feature type="transmembrane region" description="Helical" evidence="3">
    <location>
        <begin position="202"/>
        <end position="224"/>
    </location>
</feature>
<organism evidence="8 9">
    <name type="scientific">Thioalkalivibrio denitrificans</name>
    <dbReference type="NCBI Taxonomy" id="108003"/>
    <lineage>
        <taxon>Bacteria</taxon>
        <taxon>Pseudomonadati</taxon>
        <taxon>Pseudomonadota</taxon>
        <taxon>Gammaproteobacteria</taxon>
        <taxon>Chromatiales</taxon>
        <taxon>Ectothiorhodospiraceae</taxon>
        <taxon>Thioalkalivibrio</taxon>
    </lineage>
</organism>
<dbReference type="InterPro" id="IPR035919">
    <property type="entry name" value="EAL_sf"/>
</dbReference>
<comment type="caution">
    <text evidence="8">The sequence shown here is derived from an EMBL/GenBank/DDBJ whole genome shotgun (WGS) entry which is preliminary data.</text>
</comment>
<dbReference type="FunFam" id="3.30.70.270:FF:000001">
    <property type="entry name" value="Diguanylate cyclase domain protein"/>
    <property type="match status" value="1"/>
</dbReference>
<dbReference type="Proteomes" id="UP000189462">
    <property type="component" value="Unassembled WGS sequence"/>
</dbReference>
<dbReference type="Pfam" id="PF08448">
    <property type="entry name" value="PAS_4"/>
    <property type="match status" value="1"/>
</dbReference>
<feature type="domain" description="EAL" evidence="6">
    <location>
        <begin position="547"/>
        <end position="799"/>
    </location>
</feature>
<keyword evidence="3" id="KW-1133">Transmembrane helix</keyword>
<dbReference type="InterPro" id="IPR035965">
    <property type="entry name" value="PAS-like_dom_sf"/>
</dbReference>
<reference evidence="8 9" key="1">
    <citation type="submission" date="2017-02" db="EMBL/GenBank/DDBJ databases">
        <title>Genomic diversity within the haloalkaliphilic genus Thioalkalivibrio.</title>
        <authorList>
            <person name="Ahn A.-C."/>
            <person name="Meier-Kolthoff J."/>
            <person name="Overmars L."/>
            <person name="Richter M."/>
            <person name="Woyke T."/>
            <person name="Sorokin D.Y."/>
            <person name="Muyzer G."/>
        </authorList>
    </citation>
    <scope>NUCLEOTIDE SEQUENCE [LARGE SCALE GENOMIC DNA]</scope>
    <source>
        <strain evidence="8 9">ALJD</strain>
    </source>
</reference>
<accession>A0A1V3NJX4</accession>
<dbReference type="PROSITE" id="PS50887">
    <property type="entry name" value="GGDEF"/>
    <property type="match status" value="1"/>
</dbReference>
<feature type="domain" description="GGDEF" evidence="7">
    <location>
        <begin position="403"/>
        <end position="536"/>
    </location>
</feature>
<feature type="domain" description="PAS" evidence="4">
    <location>
        <begin position="241"/>
        <end position="314"/>
    </location>
</feature>
<dbReference type="GO" id="GO:0003824">
    <property type="term" value="F:catalytic activity"/>
    <property type="evidence" value="ECO:0007669"/>
    <property type="project" value="UniProtKB-ARBA"/>
</dbReference>
<dbReference type="PROSITE" id="PS50112">
    <property type="entry name" value="PAS"/>
    <property type="match status" value="1"/>
</dbReference>
<dbReference type="InterPro" id="IPR047347">
    <property type="entry name" value="YvaQ-like_sensor"/>
</dbReference>
<dbReference type="InterPro" id="IPR013656">
    <property type="entry name" value="PAS_4"/>
</dbReference>
<keyword evidence="3" id="KW-0472">Membrane</keyword>
<evidence type="ECO:0000313" key="9">
    <source>
        <dbReference type="Proteomes" id="UP000189462"/>
    </source>
</evidence>
<dbReference type="SMART" id="SM00052">
    <property type="entry name" value="EAL"/>
    <property type="match status" value="1"/>
</dbReference>
<protein>
    <submittedName>
        <fullName evidence="8">Diguanylate cyclase</fullName>
    </submittedName>
</protein>
<evidence type="ECO:0000256" key="2">
    <source>
        <dbReference type="SAM" id="MobiDB-lite"/>
    </source>
</evidence>
<evidence type="ECO:0000256" key="1">
    <source>
        <dbReference type="ARBA" id="ARBA00001946"/>
    </source>
</evidence>
<dbReference type="InterPro" id="IPR043128">
    <property type="entry name" value="Rev_trsase/Diguanyl_cyclase"/>
</dbReference>
<evidence type="ECO:0000259" key="5">
    <source>
        <dbReference type="PROSITE" id="PS50113"/>
    </source>
</evidence>
<dbReference type="CDD" id="cd01948">
    <property type="entry name" value="EAL"/>
    <property type="match status" value="1"/>
</dbReference>
<proteinExistence type="predicted"/>
<dbReference type="AlphaFoldDB" id="A0A1V3NJX4"/>
<evidence type="ECO:0000259" key="6">
    <source>
        <dbReference type="PROSITE" id="PS50883"/>
    </source>
</evidence>
<dbReference type="InterPro" id="IPR029787">
    <property type="entry name" value="Nucleotide_cyclase"/>
</dbReference>
<dbReference type="CDD" id="cd00130">
    <property type="entry name" value="PAS"/>
    <property type="match status" value="1"/>
</dbReference>
<dbReference type="NCBIfam" id="TIGR00229">
    <property type="entry name" value="sensory_box"/>
    <property type="match status" value="1"/>
</dbReference>
<dbReference type="InterPro" id="IPR001633">
    <property type="entry name" value="EAL_dom"/>
</dbReference>
<dbReference type="SUPFAM" id="SSF55073">
    <property type="entry name" value="Nucleotide cyclase"/>
    <property type="match status" value="1"/>
</dbReference>
<dbReference type="Pfam" id="PF00563">
    <property type="entry name" value="EAL"/>
    <property type="match status" value="1"/>
</dbReference>
<gene>
    <name evidence="8" type="ORF">B1C78_07475</name>
</gene>
<dbReference type="EMBL" id="MVBK01000041">
    <property type="protein sequence ID" value="OOG25056.1"/>
    <property type="molecule type" value="Genomic_DNA"/>
</dbReference>
<dbReference type="Gene3D" id="3.30.450.20">
    <property type="entry name" value="PAS domain"/>
    <property type="match status" value="1"/>
</dbReference>
<dbReference type="Gene3D" id="3.20.20.450">
    <property type="entry name" value="EAL domain"/>
    <property type="match status" value="1"/>
</dbReference>
<dbReference type="InterPro" id="IPR024478">
    <property type="entry name" value="HlyB_4HB_MCP"/>
</dbReference>
<feature type="compositionally biased region" description="Gly residues" evidence="2">
    <location>
        <begin position="1"/>
        <end position="11"/>
    </location>
</feature>
<dbReference type="OrthoDB" id="9787514at2"/>
<dbReference type="PANTHER" id="PTHR44757:SF4">
    <property type="entry name" value="DIGUANYLATE CYCLASE DGCE-RELATED"/>
    <property type="match status" value="1"/>
</dbReference>
<keyword evidence="3" id="KW-0812">Transmembrane</keyword>
<dbReference type="PANTHER" id="PTHR44757">
    <property type="entry name" value="DIGUANYLATE CYCLASE DGCP"/>
    <property type="match status" value="1"/>
</dbReference>
<dbReference type="CDD" id="cd01949">
    <property type="entry name" value="GGDEF"/>
    <property type="match status" value="1"/>
</dbReference>
<sequence length="807" mass="88175">MGEGESTGRGYPGEATRPPPAGGGSRRAIVLGFAVVIALMVAMTALGVNHMASIHNRLEVIVHHHNLKTELLGNMRNAARERSVTLLRLAITTDPFDIEDGIVYFRQMASDFMVNRGRLVELGLGEQEQILLDESRELSRIAVEVQQRVLDDILAGDLDAAADGLLNEAIPAQNLVLAHVDAMLELQREAGLRAVEETSAQYQAAVAFMFLLGGGALMMGVLVARTVARRTTRIESDLFREKERAQVTLHAIGDAVITTDTRGLVEYLNPVAEHLTGWPAALARGRSLAEVFRIVREGTGEPLTHHLVHGLPDGTASSLNQGAILISRDGRESAIEEVSAPIRDRTGQAIGAALVFRDVTKAREMARRLSWAATHDSLTGLVNRSEFERRLDLLVTTAHQEGRQHAILYLDLDQFKVVNDTCGHGAGDDLLRQLSQRLQAPLRENDTLARLGGDEFGVLLEGCPLERAREIAESLRGAVSDFRFRWQEKVFTVGASIGVAAITEAQTTAAGIMSDADAACYLAKEQGRNRIHVIRAGDDELARRQGEMNWVQRINQALEEDRLVLYQQQIVPVNSGGETHTEILVRMIGEGGAIIPPNAFIPAAERYGLMPAIDRWVVSGVLRYLRTPHAERFARYAINLSGQSVCDRALLDFIVGALEESGVEPSRVCFEITETAAVANIDSASRFISVLSGMGCRFALDDFGTGMSSFGYLRQLKVDYLKIDGSFVRDMAEDRINRAMVESIDHIGHIMGIETVAECVADAKLLDHLRVIGVDYAQGFGLHLPEPLEAEGDKARVTAVKPLKVKG</sequence>
<feature type="region of interest" description="Disordered" evidence="2">
    <location>
        <begin position="1"/>
        <end position="24"/>
    </location>
</feature>
<dbReference type="InterPro" id="IPR000700">
    <property type="entry name" value="PAS-assoc_C"/>
</dbReference>
<dbReference type="SMART" id="SM00267">
    <property type="entry name" value="GGDEF"/>
    <property type="match status" value="1"/>
</dbReference>
<evidence type="ECO:0000313" key="8">
    <source>
        <dbReference type="EMBL" id="OOG25056.1"/>
    </source>
</evidence>